<evidence type="ECO:0000313" key="3">
    <source>
        <dbReference type="EMBL" id="RJG40311.1"/>
    </source>
</evidence>
<name>A0A418YBF9_9GAMM</name>
<evidence type="ECO:0000313" key="4">
    <source>
        <dbReference type="Proteomes" id="UP000283255"/>
    </source>
</evidence>
<gene>
    <name evidence="3" type="ORF">D1Z90_16280</name>
</gene>
<proteinExistence type="predicted"/>
<dbReference type="RefSeq" id="WP_119911860.1">
    <property type="nucleotide sequence ID" value="NZ_QZCH01000025.1"/>
</dbReference>
<dbReference type="Gene3D" id="6.20.270.20">
    <property type="entry name" value="LapD/MoxY periplasmic domain"/>
    <property type="match status" value="1"/>
</dbReference>
<keyword evidence="4" id="KW-1185">Reference proteome</keyword>
<keyword evidence="1" id="KW-0472">Membrane</keyword>
<keyword evidence="1" id="KW-0812">Transmembrane</keyword>
<evidence type="ECO:0000259" key="2">
    <source>
        <dbReference type="Pfam" id="PF16448"/>
    </source>
</evidence>
<dbReference type="InterPro" id="IPR032244">
    <property type="entry name" value="LapD_MoxY_N"/>
</dbReference>
<comment type="caution">
    <text evidence="3">The sequence shown here is derived from an EMBL/GenBank/DDBJ whole genome shotgun (WGS) entry which is preliminary data.</text>
</comment>
<dbReference type="Proteomes" id="UP000283255">
    <property type="component" value="Unassembled WGS sequence"/>
</dbReference>
<keyword evidence="1" id="KW-1133">Transmembrane helix</keyword>
<dbReference type="OrthoDB" id="5894408at2"/>
<reference evidence="3 4" key="1">
    <citation type="submission" date="2018-09" db="EMBL/GenBank/DDBJ databases">
        <authorList>
            <person name="Wang F."/>
        </authorList>
    </citation>
    <scope>NUCLEOTIDE SEQUENCE [LARGE SCALE GENOMIC DNA]</scope>
    <source>
        <strain evidence="3 4">PLHSC7-2</strain>
    </source>
</reference>
<organism evidence="3 4">
    <name type="scientific">Motilimonas pumila</name>
    <dbReference type="NCBI Taxonomy" id="2303987"/>
    <lineage>
        <taxon>Bacteria</taxon>
        <taxon>Pseudomonadati</taxon>
        <taxon>Pseudomonadota</taxon>
        <taxon>Gammaproteobacteria</taxon>
        <taxon>Alteromonadales</taxon>
        <taxon>Alteromonadales genera incertae sedis</taxon>
        <taxon>Motilimonas</taxon>
    </lineage>
</organism>
<evidence type="ECO:0000256" key="1">
    <source>
        <dbReference type="SAM" id="Phobius"/>
    </source>
</evidence>
<reference evidence="3 4" key="2">
    <citation type="submission" date="2019-01" db="EMBL/GenBank/DDBJ databases">
        <title>Motilimonas pumilus sp. nov., isolated from the gut of sea cucumber (Apostichopus japonicus).</title>
        <authorList>
            <person name="Wang F.-Q."/>
            <person name="Ren L.-H."/>
            <person name="Lin Y.-W."/>
            <person name="Sun G.-H."/>
            <person name="Du Z.-J."/>
            <person name="Zhao J.-X."/>
            <person name="Liu X.-J."/>
            <person name="Liu L.-J."/>
        </authorList>
    </citation>
    <scope>NUCLEOTIDE SEQUENCE [LARGE SCALE GENOMIC DNA]</scope>
    <source>
        <strain evidence="3 4">PLHSC7-2</strain>
    </source>
</reference>
<accession>A0A418YBF9</accession>
<sequence length="179" mass="20173">MLRLLGVSLVLAIINIALFAGLFYLQGASLADQLTLQFQQNMESSLTALGLILQNTLLGGDVVMAETIINAMFDGSVLQSVSLYDLDGELVFERAFAEPHIAYPEWLGQLFPPPEMHRTMEMTDGWNILGDLKVSSHQHHLYKAMWQVLTDRFLMYLLLMLTAWALQVKLVIYAAKKEK</sequence>
<feature type="transmembrane region" description="Helical" evidence="1">
    <location>
        <begin position="153"/>
        <end position="175"/>
    </location>
</feature>
<dbReference type="AlphaFoldDB" id="A0A418YBF9"/>
<dbReference type="InterPro" id="IPR042461">
    <property type="entry name" value="LapD_MoxY_peri_C"/>
</dbReference>
<dbReference type="Pfam" id="PF16448">
    <property type="entry name" value="LapD_MoxY_N"/>
    <property type="match status" value="1"/>
</dbReference>
<dbReference type="Gene3D" id="3.30.110.200">
    <property type="match status" value="1"/>
</dbReference>
<feature type="domain" description="LapD/MoxY periplasmic" evidence="2">
    <location>
        <begin position="26"/>
        <end position="146"/>
    </location>
</feature>
<dbReference type="EMBL" id="QZCH01000025">
    <property type="protein sequence ID" value="RJG40311.1"/>
    <property type="molecule type" value="Genomic_DNA"/>
</dbReference>
<protein>
    <recommendedName>
        <fullName evidence="2">LapD/MoxY periplasmic domain-containing protein</fullName>
    </recommendedName>
</protein>